<feature type="region of interest" description="Disordered" evidence="1">
    <location>
        <begin position="180"/>
        <end position="226"/>
    </location>
</feature>
<feature type="chain" id="PRO_5036363072" evidence="2">
    <location>
        <begin position="25"/>
        <end position="242"/>
    </location>
</feature>
<dbReference type="EMBL" id="QEAM01000001">
    <property type="protein sequence ID" value="TPX51826.1"/>
    <property type="molecule type" value="Genomic_DNA"/>
</dbReference>
<dbReference type="Proteomes" id="UP000317494">
    <property type="component" value="Unassembled WGS sequence"/>
</dbReference>
<dbReference type="AlphaFoldDB" id="A0A507DQL5"/>
<accession>A0A507DQL5</accession>
<name>A0A507DQL5_9FUNG</name>
<sequence length="242" mass="26265">MSTRARYLFLCIAFLCILSSAGDACKENLSYSDVLAPQGAAPTVRPGTTHVGSVRDSIHSCHDSRPLRLRKRQHNGVPFAVEFLLGVYIGSKSVDVYRSWLGGRGLPKCDSSLTREMLLLAVIAILAFVCRYPPPCHRPHCDPTTSASRPLQRMSASPGLSAVAEQAHADALACSSWHDSKPVHHHHSPPQSYRLGQFNPHDRPFGLHGNTQNVGTRLPREGPKRAPSLRIGGVAASVPLCV</sequence>
<evidence type="ECO:0000313" key="6">
    <source>
        <dbReference type="Proteomes" id="UP000320475"/>
    </source>
</evidence>
<keyword evidence="2" id="KW-0732">Signal</keyword>
<evidence type="ECO:0000256" key="2">
    <source>
        <dbReference type="SAM" id="SignalP"/>
    </source>
</evidence>
<evidence type="ECO:0000313" key="5">
    <source>
        <dbReference type="Proteomes" id="UP000317494"/>
    </source>
</evidence>
<reference evidence="5 6" key="1">
    <citation type="journal article" date="2019" name="Sci. Rep.">
        <title>Comparative genomics of chytrid fungi reveal insights into the obligate biotrophic and pathogenic lifestyle of Synchytrium endobioticum.</title>
        <authorList>
            <person name="van de Vossenberg B.T.L.H."/>
            <person name="Warris S."/>
            <person name="Nguyen H.D.T."/>
            <person name="van Gent-Pelzer M.P.E."/>
            <person name="Joly D.L."/>
            <person name="van de Geest H.C."/>
            <person name="Bonants P.J.M."/>
            <person name="Smith D.S."/>
            <person name="Levesque C.A."/>
            <person name="van der Lee T.A.J."/>
        </authorList>
    </citation>
    <scope>NUCLEOTIDE SEQUENCE [LARGE SCALE GENOMIC DNA]</scope>
    <source>
        <strain evidence="3 6">LEV6574</strain>
        <strain evidence="4 5">MB42</strain>
    </source>
</reference>
<evidence type="ECO:0000256" key="1">
    <source>
        <dbReference type="SAM" id="MobiDB-lite"/>
    </source>
</evidence>
<dbReference type="Proteomes" id="UP000320475">
    <property type="component" value="Unassembled WGS sequence"/>
</dbReference>
<proteinExistence type="predicted"/>
<dbReference type="VEuPathDB" id="FungiDB:SeMB42_g00499"/>
<evidence type="ECO:0000313" key="4">
    <source>
        <dbReference type="EMBL" id="TPX53999.1"/>
    </source>
</evidence>
<feature type="signal peptide" evidence="2">
    <location>
        <begin position="1"/>
        <end position="24"/>
    </location>
</feature>
<gene>
    <name evidence="3" type="ORF">SeLEV6574_g00073</name>
    <name evidence="4" type="ORF">SeMB42_g00499</name>
</gene>
<organism evidence="4 5">
    <name type="scientific">Synchytrium endobioticum</name>
    <dbReference type="NCBI Taxonomy" id="286115"/>
    <lineage>
        <taxon>Eukaryota</taxon>
        <taxon>Fungi</taxon>
        <taxon>Fungi incertae sedis</taxon>
        <taxon>Chytridiomycota</taxon>
        <taxon>Chytridiomycota incertae sedis</taxon>
        <taxon>Chytridiomycetes</taxon>
        <taxon>Synchytriales</taxon>
        <taxon>Synchytriaceae</taxon>
        <taxon>Synchytrium</taxon>
    </lineage>
</organism>
<dbReference type="EMBL" id="QEAN01000010">
    <property type="protein sequence ID" value="TPX53999.1"/>
    <property type="molecule type" value="Genomic_DNA"/>
</dbReference>
<keyword evidence="5" id="KW-1185">Reference proteome</keyword>
<evidence type="ECO:0000313" key="3">
    <source>
        <dbReference type="EMBL" id="TPX51826.1"/>
    </source>
</evidence>
<protein>
    <submittedName>
        <fullName evidence="4">Uncharacterized protein</fullName>
    </submittedName>
</protein>
<comment type="caution">
    <text evidence="4">The sequence shown here is derived from an EMBL/GenBank/DDBJ whole genome shotgun (WGS) entry which is preliminary data.</text>
</comment>